<dbReference type="NCBIfam" id="TIGR00229">
    <property type="entry name" value="sensory_box"/>
    <property type="match status" value="1"/>
</dbReference>
<evidence type="ECO:0000259" key="10">
    <source>
        <dbReference type="PROSITE" id="PS50113"/>
    </source>
</evidence>
<dbReference type="GO" id="GO:0005524">
    <property type="term" value="F:ATP binding"/>
    <property type="evidence" value="ECO:0007669"/>
    <property type="project" value="UniProtKB-KW"/>
</dbReference>
<keyword evidence="8" id="KW-1133">Transmembrane helix</keyword>
<dbReference type="CDD" id="cd00082">
    <property type="entry name" value="HisKA"/>
    <property type="match status" value="1"/>
</dbReference>
<dbReference type="CDD" id="cd16922">
    <property type="entry name" value="HATPase_EvgS-ArcB-TorS-like"/>
    <property type="match status" value="1"/>
</dbReference>
<dbReference type="InterPro" id="IPR003594">
    <property type="entry name" value="HATPase_dom"/>
</dbReference>
<evidence type="ECO:0000256" key="1">
    <source>
        <dbReference type="ARBA" id="ARBA00000085"/>
    </source>
</evidence>
<dbReference type="PANTHER" id="PTHR43047:SF72">
    <property type="entry name" value="OSMOSENSING HISTIDINE PROTEIN KINASE SLN1"/>
    <property type="match status" value="1"/>
</dbReference>
<dbReference type="SMART" id="SM00388">
    <property type="entry name" value="HisKA"/>
    <property type="match status" value="1"/>
</dbReference>
<keyword evidence="11" id="KW-0547">Nucleotide-binding</keyword>
<proteinExistence type="predicted"/>
<dbReference type="InterPro" id="IPR005467">
    <property type="entry name" value="His_kinase_dom"/>
</dbReference>
<dbReference type="InterPro" id="IPR036097">
    <property type="entry name" value="HisK_dim/P_sf"/>
</dbReference>
<comment type="catalytic activity">
    <reaction evidence="1">
        <text>ATP + protein L-histidine = ADP + protein N-phospho-L-histidine.</text>
        <dbReference type="EC" id="2.7.13.3"/>
    </reaction>
</comment>
<dbReference type="PRINTS" id="PR00344">
    <property type="entry name" value="BCTRLSENSOR"/>
</dbReference>
<reference evidence="11 12" key="1">
    <citation type="submission" date="2024-09" db="EMBL/GenBank/DDBJ databases">
        <authorList>
            <person name="Sun Q."/>
            <person name="Mori K."/>
        </authorList>
    </citation>
    <scope>NUCLEOTIDE SEQUENCE [LARGE SCALE GENOMIC DNA]</scope>
    <source>
        <strain evidence="11 12">NCAIM B.02621</strain>
    </source>
</reference>
<dbReference type="InterPro" id="IPR003661">
    <property type="entry name" value="HisK_dim/P_dom"/>
</dbReference>
<name>A0ABV6R5J8_9CAUL</name>
<organism evidence="11 12">
    <name type="scientific">Brevundimonas balnearis</name>
    <dbReference type="NCBI Taxonomy" id="1572858"/>
    <lineage>
        <taxon>Bacteria</taxon>
        <taxon>Pseudomonadati</taxon>
        <taxon>Pseudomonadota</taxon>
        <taxon>Alphaproteobacteria</taxon>
        <taxon>Caulobacterales</taxon>
        <taxon>Caulobacteraceae</taxon>
        <taxon>Brevundimonas</taxon>
    </lineage>
</organism>
<evidence type="ECO:0000256" key="3">
    <source>
        <dbReference type="ARBA" id="ARBA00022553"/>
    </source>
</evidence>
<dbReference type="Gene3D" id="3.30.565.10">
    <property type="entry name" value="Histidine kinase-like ATPase, C-terminal domain"/>
    <property type="match status" value="1"/>
</dbReference>
<dbReference type="Pfam" id="PF00512">
    <property type="entry name" value="HisKA"/>
    <property type="match status" value="1"/>
</dbReference>
<keyword evidence="12" id="KW-1185">Reference proteome</keyword>
<evidence type="ECO:0000313" key="12">
    <source>
        <dbReference type="Proteomes" id="UP001589906"/>
    </source>
</evidence>
<evidence type="ECO:0000313" key="11">
    <source>
        <dbReference type="EMBL" id="MFC0634911.1"/>
    </source>
</evidence>
<accession>A0ABV6R5J8</accession>
<dbReference type="SUPFAM" id="SSF47384">
    <property type="entry name" value="Homodimeric domain of signal transducing histidine kinase"/>
    <property type="match status" value="1"/>
</dbReference>
<dbReference type="PANTHER" id="PTHR43047">
    <property type="entry name" value="TWO-COMPONENT HISTIDINE PROTEIN KINASE"/>
    <property type="match status" value="1"/>
</dbReference>
<keyword evidence="6" id="KW-0175">Coiled coil</keyword>
<protein>
    <recommendedName>
        <fullName evidence="2">histidine kinase</fullName>
        <ecNumber evidence="2">2.7.13.3</ecNumber>
    </recommendedName>
</protein>
<feature type="domain" description="PAC" evidence="10">
    <location>
        <begin position="159"/>
        <end position="212"/>
    </location>
</feature>
<dbReference type="SMART" id="SM00387">
    <property type="entry name" value="HATPase_c"/>
    <property type="match status" value="1"/>
</dbReference>
<evidence type="ECO:0000256" key="7">
    <source>
        <dbReference type="SAM" id="MobiDB-lite"/>
    </source>
</evidence>
<dbReference type="SMART" id="SM00091">
    <property type="entry name" value="PAS"/>
    <property type="match status" value="2"/>
</dbReference>
<feature type="domain" description="Histidine kinase" evidence="9">
    <location>
        <begin position="373"/>
        <end position="592"/>
    </location>
</feature>
<evidence type="ECO:0000256" key="5">
    <source>
        <dbReference type="ARBA" id="ARBA00022777"/>
    </source>
</evidence>
<dbReference type="Gene3D" id="3.30.450.20">
    <property type="entry name" value="PAS domain"/>
    <property type="match status" value="2"/>
</dbReference>
<dbReference type="EC" id="2.7.13.3" evidence="2"/>
<dbReference type="InterPro" id="IPR000700">
    <property type="entry name" value="PAS-assoc_C"/>
</dbReference>
<dbReference type="InterPro" id="IPR013655">
    <property type="entry name" value="PAS_fold_3"/>
</dbReference>
<dbReference type="InterPro" id="IPR004358">
    <property type="entry name" value="Sig_transdc_His_kin-like_C"/>
</dbReference>
<feature type="coiled-coil region" evidence="6">
    <location>
        <begin position="329"/>
        <end position="366"/>
    </location>
</feature>
<dbReference type="Pfam" id="PF08447">
    <property type="entry name" value="PAS_3"/>
    <property type="match status" value="1"/>
</dbReference>
<keyword evidence="5" id="KW-0418">Kinase</keyword>
<dbReference type="InterPro" id="IPR035965">
    <property type="entry name" value="PAS-like_dom_sf"/>
</dbReference>
<dbReference type="PROSITE" id="PS50113">
    <property type="entry name" value="PAC"/>
    <property type="match status" value="1"/>
</dbReference>
<sequence>MQGQERRSSNPGRRATDRKPQAGATVLRLLLLVGLLTASFYLLQREGLLGESWTVVGPLTIGLIAALFQTYRAARSAGTERTFADNERRFRLAVEGAKCGVWEWDLEREQVRVSAYMAGLLELDGAGLVSAETLFERIHPKHRDQVAHALMQASAYGTFETSFAVMKAEGGVRWLDARGQARGERSDHRFPSVVGVALDITEARRAKAQAQAAESRLRDGIESVSDAFALFDRHGRLVLCNRAFQDAFDFEDQMVRRGAFKAELNRIAALAIRADNPSPSGRAGQREVELHDGRWLQLTERLTGDGGSVVTAADITPIKMEETARRRAAEALQATVAQLEASQEKLSQLARKYEVAKTRAEAANQAKSEFLANMSHELRTPLNAINGFSEIMAAEMFGPLGDARYKGYAEDILRSGQHLLSLINDILDMAKIEAGKLNLHLEPVSLQEVCKDAVRLMRGRAEEAGLKLFVEADDAPTVEADYRALKQVMLNLVSNAVKFTPEGGRIEVSATLSNDIVELAVADTGIGIAEADLQRLAQPFEQVEGQHAKTTQGTGLGLALSKSLVELHGGQLILESEPGHGTTVRVRLPYRPAEAASGKSAGPQEPVQRVRAA</sequence>
<dbReference type="Pfam" id="PF12860">
    <property type="entry name" value="PAS_7"/>
    <property type="match status" value="1"/>
</dbReference>
<evidence type="ECO:0000259" key="9">
    <source>
        <dbReference type="PROSITE" id="PS50109"/>
    </source>
</evidence>
<dbReference type="Proteomes" id="UP001589906">
    <property type="component" value="Unassembled WGS sequence"/>
</dbReference>
<dbReference type="Pfam" id="PF02518">
    <property type="entry name" value="HATPase_c"/>
    <property type="match status" value="1"/>
</dbReference>
<dbReference type="PROSITE" id="PS50109">
    <property type="entry name" value="HIS_KIN"/>
    <property type="match status" value="1"/>
</dbReference>
<keyword evidence="8" id="KW-0472">Membrane</keyword>
<comment type="caution">
    <text evidence="11">The sequence shown here is derived from an EMBL/GenBank/DDBJ whole genome shotgun (WGS) entry which is preliminary data.</text>
</comment>
<dbReference type="Gene3D" id="1.10.287.130">
    <property type="match status" value="1"/>
</dbReference>
<dbReference type="SUPFAM" id="SSF55785">
    <property type="entry name" value="PYP-like sensor domain (PAS domain)"/>
    <property type="match status" value="2"/>
</dbReference>
<feature type="transmembrane region" description="Helical" evidence="8">
    <location>
        <begin position="21"/>
        <end position="43"/>
    </location>
</feature>
<evidence type="ECO:0000256" key="8">
    <source>
        <dbReference type="SAM" id="Phobius"/>
    </source>
</evidence>
<dbReference type="SUPFAM" id="SSF55874">
    <property type="entry name" value="ATPase domain of HSP90 chaperone/DNA topoisomerase II/histidine kinase"/>
    <property type="match status" value="1"/>
</dbReference>
<keyword evidence="8" id="KW-0812">Transmembrane</keyword>
<keyword evidence="11" id="KW-0067">ATP-binding</keyword>
<dbReference type="InterPro" id="IPR000014">
    <property type="entry name" value="PAS"/>
</dbReference>
<feature type="region of interest" description="Disordered" evidence="7">
    <location>
        <begin position="1"/>
        <end position="20"/>
    </location>
</feature>
<keyword evidence="4" id="KW-0808">Transferase</keyword>
<evidence type="ECO:0000256" key="6">
    <source>
        <dbReference type="SAM" id="Coils"/>
    </source>
</evidence>
<feature type="region of interest" description="Disordered" evidence="7">
    <location>
        <begin position="594"/>
        <end position="613"/>
    </location>
</feature>
<dbReference type="EMBL" id="JBHLSW010000015">
    <property type="protein sequence ID" value="MFC0634911.1"/>
    <property type="molecule type" value="Genomic_DNA"/>
</dbReference>
<keyword evidence="3" id="KW-0597">Phosphoprotein</keyword>
<evidence type="ECO:0000256" key="2">
    <source>
        <dbReference type="ARBA" id="ARBA00012438"/>
    </source>
</evidence>
<dbReference type="InterPro" id="IPR036890">
    <property type="entry name" value="HATPase_C_sf"/>
</dbReference>
<dbReference type="RefSeq" id="WP_376836997.1">
    <property type="nucleotide sequence ID" value="NZ_JBHLSW010000015.1"/>
</dbReference>
<evidence type="ECO:0000256" key="4">
    <source>
        <dbReference type="ARBA" id="ARBA00022679"/>
    </source>
</evidence>
<gene>
    <name evidence="11" type="ORF">ACFFGE_13605</name>
</gene>